<feature type="transmembrane region" description="Helical" evidence="9">
    <location>
        <begin position="681"/>
        <end position="704"/>
    </location>
</feature>
<evidence type="ECO:0000256" key="7">
    <source>
        <dbReference type="ARBA" id="ARBA00023157"/>
    </source>
</evidence>
<dbReference type="InterPro" id="IPR036058">
    <property type="entry name" value="Kazal_dom_sf"/>
</dbReference>
<feature type="transmembrane region" description="Helical" evidence="9">
    <location>
        <begin position="958"/>
        <end position="983"/>
    </location>
</feature>
<evidence type="ECO:0000256" key="2">
    <source>
        <dbReference type="ARBA" id="ARBA00009657"/>
    </source>
</evidence>
<dbReference type="CDD" id="cd17336">
    <property type="entry name" value="MFS_SLCO_OATP"/>
    <property type="match status" value="3"/>
</dbReference>
<feature type="region of interest" description="Disordered" evidence="8">
    <location>
        <begin position="1403"/>
        <end position="1426"/>
    </location>
</feature>
<dbReference type="RefSeq" id="XP_022106267.1">
    <property type="nucleotide sequence ID" value="XM_022250575.1"/>
</dbReference>
<feature type="region of interest" description="Disordered" evidence="8">
    <location>
        <begin position="327"/>
        <end position="346"/>
    </location>
</feature>
<dbReference type="KEGG" id="aplc:110987658"/>
<feature type="transmembrane region" description="Helical" evidence="9">
    <location>
        <begin position="296"/>
        <end position="318"/>
    </location>
</feature>
<dbReference type="SUPFAM" id="SSF100895">
    <property type="entry name" value="Kazal-type serine protease inhibitors"/>
    <property type="match status" value="3"/>
</dbReference>
<feature type="domain" description="Kazal-like" evidence="10">
    <location>
        <begin position="1872"/>
        <end position="1933"/>
    </location>
</feature>
<dbReference type="OMA" id="PEERCCC"/>
<feature type="transmembrane region" description="Helical" evidence="9">
    <location>
        <begin position="458"/>
        <end position="479"/>
    </location>
</feature>
<feature type="transmembrane region" description="Helical" evidence="9">
    <location>
        <begin position="1661"/>
        <end position="1686"/>
    </location>
</feature>
<evidence type="ECO:0000256" key="3">
    <source>
        <dbReference type="ARBA" id="ARBA00022475"/>
    </source>
</evidence>
<feature type="transmembrane region" description="Helical" evidence="9">
    <location>
        <begin position="1577"/>
        <end position="1605"/>
    </location>
</feature>
<feature type="transmembrane region" description="Helical" evidence="9">
    <location>
        <begin position="592"/>
        <end position="614"/>
    </location>
</feature>
<dbReference type="SUPFAM" id="SSF103473">
    <property type="entry name" value="MFS general substrate transporter"/>
    <property type="match status" value="3"/>
</dbReference>
<proteinExistence type="inferred from homology"/>
<dbReference type="GO" id="GO:0016323">
    <property type="term" value="C:basolateral plasma membrane"/>
    <property type="evidence" value="ECO:0007669"/>
    <property type="project" value="TreeGrafter"/>
</dbReference>
<evidence type="ECO:0000256" key="5">
    <source>
        <dbReference type="ARBA" id="ARBA00022989"/>
    </source>
</evidence>
<feature type="transmembrane region" description="Helical" evidence="9">
    <location>
        <begin position="635"/>
        <end position="661"/>
    </location>
</feature>
<keyword evidence="7" id="KW-1015">Disulfide bond</keyword>
<accession>A0A8B7ZMH2</accession>
<reference evidence="12" key="1">
    <citation type="submission" date="2025-08" db="UniProtKB">
        <authorList>
            <consortium name="RefSeq"/>
        </authorList>
    </citation>
    <scope>IDENTIFICATION</scope>
</reference>
<feature type="region of interest" description="Disordered" evidence="8">
    <location>
        <begin position="1697"/>
        <end position="1721"/>
    </location>
</feature>
<feature type="transmembrane region" description="Helical" evidence="9">
    <location>
        <begin position="845"/>
        <end position="863"/>
    </location>
</feature>
<dbReference type="OrthoDB" id="5062115at2759"/>
<feature type="transmembrane region" description="Helical" evidence="9">
    <location>
        <begin position="1174"/>
        <end position="1195"/>
    </location>
</feature>
<keyword evidence="5 9" id="KW-1133">Transmembrane helix</keyword>
<keyword evidence="6 9" id="KW-0472">Membrane</keyword>
<feature type="transmembrane region" description="Helical" evidence="9">
    <location>
        <begin position="425"/>
        <end position="446"/>
    </location>
</feature>
<keyword evidence="4 9" id="KW-0812">Transmembrane</keyword>
<dbReference type="GO" id="GO:0015347">
    <property type="term" value="F:sodium-independent organic anion transmembrane transporter activity"/>
    <property type="evidence" value="ECO:0007669"/>
    <property type="project" value="TreeGrafter"/>
</dbReference>
<feature type="transmembrane region" description="Helical" evidence="9">
    <location>
        <begin position="995"/>
        <end position="1020"/>
    </location>
</feature>
<feature type="transmembrane region" description="Helical" evidence="9">
    <location>
        <begin position="1343"/>
        <end position="1367"/>
    </location>
</feature>
<dbReference type="InterPro" id="IPR036259">
    <property type="entry name" value="MFS_trans_sf"/>
</dbReference>
<feature type="transmembrane region" description="Helical" evidence="9">
    <location>
        <begin position="1617"/>
        <end position="1641"/>
    </location>
</feature>
<feature type="transmembrane region" description="Helical" evidence="9">
    <location>
        <begin position="1830"/>
        <end position="1849"/>
    </location>
</feature>
<evidence type="ECO:0000256" key="1">
    <source>
        <dbReference type="ARBA" id="ARBA00004651"/>
    </source>
</evidence>
<feature type="transmembrane region" description="Helical" evidence="9">
    <location>
        <begin position="389"/>
        <end position="413"/>
    </location>
</feature>
<evidence type="ECO:0000256" key="9">
    <source>
        <dbReference type="SAM" id="Phobius"/>
    </source>
</evidence>
<dbReference type="GeneID" id="110987658"/>
<evidence type="ECO:0000256" key="4">
    <source>
        <dbReference type="ARBA" id="ARBA00022692"/>
    </source>
</evidence>
<feature type="domain" description="Kazal-like" evidence="10">
    <location>
        <begin position="1251"/>
        <end position="1313"/>
    </location>
</feature>
<feature type="transmembrane region" description="Helical" evidence="9">
    <location>
        <begin position="1130"/>
        <end position="1154"/>
    </location>
</feature>
<dbReference type="Proteomes" id="UP000694845">
    <property type="component" value="Unplaced"/>
</dbReference>
<dbReference type="PROSITE" id="PS00282">
    <property type="entry name" value="KAZAL_1"/>
    <property type="match status" value="3"/>
</dbReference>
<comment type="similarity">
    <text evidence="2">Belongs to the organo anion transporter (TC 2.A.60) family.</text>
</comment>
<evidence type="ECO:0000313" key="11">
    <source>
        <dbReference type="Proteomes" id="UP000694845"/>
    </source>
</evidence>
<feature type="region of interest" description="Disordered" evidence="8">
    <location>
        <begin position="1"/>
        <end position="40"/>
    </location>
</feature>
<feature type="transmembrane region" description="Helical" evidence="9">
    <location>
        <begin position="61"/>
        <end position="80"/>
    </location>
</feature>
<feature type="compositionally biased region" description="Basic and acidic residues" evidence="8">
    <location>
        <begin position="1413"/>
        <end position="1426"/>
    </location>
</feature>
<dbReference type="NCBIfam" id="TIGR00805">
    <property type="entry name" value="oat"/>
    <property type="match status" value="3"/>
</dbReference>
<feature type="compositionally biased region" description="Basic and acidic residues" evidence="8">
    <location>
        <begin position="1697"/>
        <end position="1715"/>
    </location>
</feature>
<dbReference type="PANTHER" id="PTHR11388:SF142">
    <property type="entry name" value="SOLUTE CARRIER ORGANIC ANION TRANSPORTER FAMILY MEMBER 5A1"/>
    <property type="match status" value="1"/>
</dbReference>
<keyword evidence="3" id="KW-1003">Cell membrane</keyword>
<feature type="transmembrane region" description="Helical" evidence="9">
    <location>
        <begin position="806"/>
        <end position="825"/>
    </location>
</feature>
<dbReference type="PROSITE" id="PS51465">
    <property type="entry name" value="KAZAL_2"/>
    <property type="match status" value="3"/>
</dbReference>
<feature type="domain" description="Kazal-like" evidence="10">
    <location>
        <begin position="504"/>
        <end position="562"/>
    </location>
</feature>
<keyword evidence="11" id="KW-1185">Reference proteome</keyword>
<dbReference type="SMART" id="SM00280">
    <property type="entry name" value="KAZAL"/>
    <property type="match status" value="3"/>
</dbReference>
<feature type="transmembrane region" description="Helical" evidence="9">
    <location>
        <begin position="213"/>
        <end position="237"/>
    </location>
</feature>
<evidence type="ECO:0000256" key="8">
    <source>
        <dbReference type="SAM" id="MobiDB-lite"/>
    </source>
</evidence>
<dbReference type="Gene3D" id="1.20.1250.20">
    <property type="entry name" value="MFS general substrate transporter like domains"/>
    <property type="match status" value="3"/>
</dbReference>
<evidence type="ECO:0000256" key="6">
    <source>
        <dbReference type="ARBA" id="ARBA00023136"/>
    </source>
</evidence>
<name>A0A8B7ZMH2_ACAPL</name>
<feature type="transmembrane region" description="Helical" evidence="9">
    <location>
        <begin position="100"/>
        <end position="121"/>
    </location>
</feature>
<evidence type="ECO:0000259" key="10">
    <source>
        <dbReference type="PROSITE" id="PS51465"/>
    </source>
</evidence>
<feature type="transmembrane region" description="Helical" evidence="9">
    <location>
        <begin position="875"/>
        <end position="897"/>
    </location>
</feature>
<dbReference type="PANTHER" id="PTHR11388">
    <property type="entry name" value="ORGANIC ANION TRANSPORTER"/>
    <property type="match status" value="1"/>
</dbReference>
<feature type="transmembrane region" description="Helical" evidence="9">
    <location>
        <begin position="130"/>
        <end position="151"/>
    </location>
</feature>
<dbReference type="GO" id="GO:0043252">
    <property type="term" value="P:sodium-independent organic anion transport"/>
    <property type="evidence" value="ECO:0007669"/>
    <property type="project" value="TreeGrafter"/>
</dbReference>
<feature type="transmembrane region" description="Helical" evidence="9">
    <location>
        <begin position="1753"/>
        <end position="1777"/>
    </location>
</feature>
<feature type="transmembrane region" description="Helical" evidence="9">
    <location>
        <begin position="1511"/>
        <end position="1532"/>
    </location>
</feature>
<protein>
    <submittedName>
        <fullName evidence="12">Uncharacterized protein LOC110987658</fullName>
    </submittedName>
</protein>
<feature type="transmembrane region" description="Helical" evidence="9">
    <location>
        <begin position="1040"/>
        <end position="1063"/>
    </location>
</feature>
<organism evidence="11 12">
    <name type="scientific">Acanthaster planci</name>
    <name type="common">Crown-of-thorns starfish</name>
    <dbReference type="NCBI Taxonomy" id="133434"/>
    <lineage>
        <taxon>Eukaryota</taxon>
        <taxon>Metazoa</taxon>
        <taxon>Echinodermata</taxon>
        <taxon>Eleutherozoa</taxon>
        <taxon>Asterozoa</taxon>
        <taxon>Asteroidea</taxon>
        <taxon>Valvatacea</taxon>
        <taxon>Valvatida</taxon>
        <taxon>Acanthasteridae</taxon>
        <taxon>Acanthaster</taxon>
    </lineage>
</organism>
<feature type="transmembrane region" description="Helical" evidence="9">
    <location>
        <begin position="249"/>
        <end position="276"/>
    </location>
</feature>
<comment type="subcellular location">
    <subcellularLocation>
        <location evidence="1">Cell membrane</location>
        <topology evidence="1">Multi-pass membrane protein</topology>
    </subcellularLocation>
</comment>
<feature type="transmembrane region" description="Helical" evidence="9">
    <location>
        <begin position="1797"/>
        <end position="1818"/>
    </location>
</feature>
<dbReference type="InterPro" id="IPR004156">
    <property type="entry name" value="OATP"/>
</dbReference>
<evidence type="ECO:0000313" key="12">
    <source>
        <dbReference type="RefSeq" id="XP_022106267.1"/>
    </source>
</evidence>
<dbReference type="Gene3D" id="3.30.60.30">
    <property type="match status" value="3"/>
</dbReference>
<dbReference type="Pfam" id="PF03137">
    <property type="entry name" value="OATP"/>
    <property type="match status" value="3"/>
</dbReference>
<feature type="transmembrane region" description="Helical" evidence="9">
    <location>
        <begin position="2051"/>
        <end position="2075"/>
    </location>
</feature>
<dbReference type="Pfam" id="PF07648">
    <property type="entry name" value="Kazal_2"/>
    <property type="match status" value="3"/>
</dbReference>
<feature type="transmembrane region" description="Helical" evidence="9">
    <location>
        <begin position="1481"/>
        <end position="1502"/>
    </location>
</feature>
<dbReference type="InterPro" id="IPR002350">
    <property type="entry name" value="Kazal_dom"/>
</dbReference>
<gene>
    <name evidence="12" type="primary">LOC110987658</name>
</gene>
<sequence length="2155" mass="232551">MPRENDLNGYQPVQTAEDGPGRQRGGMRTADDRAGAGQDSTPLLPEERCCCSVLQRLASPYAFGVFVCLINFLQAAATSVTGSAQLSTIEKRFQLKTSELAPFLIVNDIVSVIMVLFVAYYGHTSHRPRLIGGGSLLIGLGLLICTLPQFIYKTPPQFSLDIGRRANGTADGFSEDGKTILYPICKVSDKEDGDYEKCTEEEEWNAGSLMWQVSWIIVGQILTGVGAAPIMPLAVTYMDDSLHRSSTSVFVAFMFISASFGPLLGAGISGFCLSMHTDFYKAPVYAQAGDPNWLGAWWVSFAIMGVLMLVVGVPTMLFPKRFRRRAKGAGGRGRANSEQGAQTAEEVNDEEEDIAKMYRLNVRGSGGGKCSYVKGFLGALRRLVTNLTFVSLILGVCAMLASVMGTFIFLAKYMETQFGIPASQAPIFFGIIAPPGSLLGNLIGGFVVKKLKLAKKGLARMVVTLKPIVFILAPAFFLLGCTNPDIAGLTVGYPAINTTNIRLPNLTSGCNIDCACPSEYTPICGSDGVTYATPCHAGCRTIIKESNITKGGVLYTDCSCIGENSSANPLGLNGDYEYVAIPGECPRDCSTLIPFVAVAMIQVLLLTIVGNPGFMLQLRTVDEDDRSIAVGFTSMLLRMLAFIPSPLIFGGAIQTACILLQSSCGKTGNCLVYDIVQFRFVFYGLTYGLDFLSLVMFTVCYYSIKVTKSPEGFVQMHSVKSDHAVTSVDEPANIATQDQVFSARKETDVVTMAENDVHVAYQPVDTEDENTKKRDTDKRRVFGKDGGLLPEEQCCCGSIQRLAHPIVFSGLICLVSIFMGAAFTGTGGGVFSTIEKRFQLKTSELAPFLIVNDIVMIVMVLFVAHYGHTSHRPRLIGGGTVIVGLGFLLCTLPQFIYDTPHQFSLSTASAANGTTDGDPEINLIYQICKINETFSGSENTEECSEEEEKTSGSLIWQVSWIIVGQIIAGVGAAPISPLCITYIDDCVEKSSTAIFISAIFVAGSVGPLLGYLISGFSLAIHTDFYKGPVYSQSSDPNWIGAWWLCYALTGVLLVLIGIPIALFPKKIRMRVKDAQTDEEEIRMTHQDGEKQTKAEKDVCGDDVRVCDVPDRTWKGKCSYAIGFLSAIQRLVTNVTFVSMVLGACATISSMVATFAFMAKYLETQFDLPVSEAPILTGLITTPGMLLGNAIGGLVVKKLKLTKKGMAKMVVILKPCSLLILPLSLFLGCNNRDIAGIMASYPTSNITNGPLPNLTTSCNVDCACPTTYTPVCGSDGVTYVTPCHAGCSAWIQGMPDSDDGGSTTFVYTNCTCTDVSNSLSQIGLKGDNEHVAMTGACPHECTTLIPFVAIAIFNTILGAIVGIPGFMLEFRVVDEGDRSLAIGFSSMMMRLLAPSEKTMKGDNTLSEISKRKKDGREGMSPDKELSPEERCCCSGLQCLVSPYLFGVMVCLVNLFQTAASTGTGGGVLTTIEKRFQLRTSELAPFLIVNDIVSVVMVLFVAYYGHTSHRPRLIGGGSLLIGLGLLLCMLPQFIYETPPQFSIDIDQNSTGENVYPVCQNTEGTPPGCTEEEEKNSGSLIWQVALIIVGQILYGFGAAPILPLSVTYMDDNLDRSSTSIFVAGSFIATALGPLLGYGISGLSLSRHSDFYKGPVYATPKDPNWLGAWWLTYAITGALVTISGLPILLFPKKIRRRAQKIKDGEETARGCDEGARETAPEADESDDVPALYRLQVHQTGEGMWAYVKGFLSAIRRLVTSLPFVSLVLGVCAILFALGGTINFMAKYLETQFSLSASTAPMLFGIILTPGAIFGNLIGGFVVKRMKLSKKGLARMIVIVLPWFFLLTPLYLLLGCDNGDIAGITTSYINMTDAKLPELLAECNVDCACQTRYTPICGSDGMTYVTPCHAGCLATARGELGGEEGGNVTIFTDCGCTGTNSSDDPLGLIGSYEHVAVPDECPHECKMLIPYVASVTVGSLITTLSGNPSFMLQLRLVNDDDRSVAVGFTSMCLRLLGFIPSPIIFGAVIDTACLLFQSSCGKTGNCLIYDIVHFRYAFNGLTVGINFLAFVMFLVCYLSLKSTDEAEVGRDSRKNPSRMENTTQTLGMKAFRETMEQFCRRRTFKTRASETLYIAAICYCGATNSKPLTIILSLNHCESI</sequence>